<keyword evidence="4" id="KW-0227">DNA damage</keyword>
<dbReference type="PANTHER" id="PTHR11070">
    <property type="entry name" value="UVRD / RECB / PCRA DNA HELICASE FAMILY MEMBER"/>
    <property type="match status" value="1"/>
</dbReference>
<accession>A0ABN2UAX5</accession>
<dbReference type="InterPro" id="IPR013986">
    <property type="entry name" value="DExx_box_DNA_helicase_dom_sf"/>
</dbReference>
<dbReference type="InterPro" id="IPR000212">
    <property type="entry name" value="DNA_helicase_UvrD/REP"/>
</dbReference>
<dbReference type="InterPro" id="IPR038726">
    <property type="entry name" value="PDDEXK_AddAB-type"/>
</dbReference>
<organism evidence="18 19">
    <name type="scientific">Catenulispora yoronensis</name>
    <dbReference type="NCBI Taxonomy" id="450799"/>
    <lineage>
        <taxon>Bacteria</taxon>
        <taxon>Bacillati</taxon>
        <taxon>Actinomycetota</taxon>
        <taxon>Actinomycetes</taxon>
        <taxon>Catenulisporales</taxon>
        <taxon>Catenulisporaceae</taxon>
        <taxon>Catenulispora</taxon>
    </lineage>
</organism>
<evidence type="ECO:0000256" key="9">
    <source>
        <dbReference type="ARBA" id="ARBA00023125"/>
    </source>
</evidence>
<evidence type="ECO:0000256" key="1">
    <source>
        <dbReference type="ARBA" id="ARBA00009922"/>
    </source>
</evidence>
<evidence type="ECO:0000256" key="8">
    <source>
        <dbReference type="ARBA" id="ARBA00022840"/>
    </source>
</evidence>
<keyword evidence="7" id="KW-0269">Exonuclease</keyword>
<keyword evidence="5 15" id="KW-0378">Hydrolase</keyword>
<dbReference type="Pfam" id="PF00580">
    <property type="entry name" value="UvrD-helicase"/>
    <property type="match status" value="1"/>
</dbReference>
<evidence type="ECO:0000313" key="19">
    <source>
        <dbReference type="Proteomes" id="UP001500751"/>
    </source>
</evidence>
<comment type="catalytic activity">
    <reaction evidence="14">
        <text>ATP + H2O = ADP + phosphate + H(+)</text>
        <dbReference type="Rhea" id="RHEA:13065"/>
        <dbReference type="ChEBI" id="CHEBI:15377"/>
        <dbReference type="ChEBI" id="CHEBI:15378"/>
        <dbReference type="ChEBI" id="CHEBI:30616"/>
        <dbReference type="ChEBI" id="CHEBI:43474"/>
        <dbReference type="ChEBI" id="CHEBI:456216"/>
        <dbReference type="EC" id="5.6.2.4"/>
    </reaction>
</comment>
<evidence type="ECO:0000256" key="3">
    <source>
        <dbReference type="ARBA" id="ARBA00022741"/>
    </source>
</evidence>
<comment type="caution">
    <text evidence="18">The sequence shown here is derived from an EMBL/GenBank/DDBJ whole genome shotgun (WGS) entry which is preliminary data.</text>
</comment>
<evidence type="ECO:0000256" key="12">
    <source>
        <dbReference type="ARBA" id="ARBA00034617"/>
    </source>
</evidence>
<feature type="domain" description="UvrD-like helicase C-terminal" evidence="17">
    <location>
        <begin position="349"/>
        <end position="659"/>
    </location>
</feature>
<keyword evidence="9" id="KW-0238">DNA-binding</keyword>
<reference evidence="18 19" key="1">
    <citation type="journal article" date="2019" name="Int. J. Syst. Evol. Microbiol.">
        <title>The Global Catalogue of Microorganisms (GCM) 10K type strain sequencing project: providing services to taxonomists for standard genome sequencing and annotation.</title>
        <authorList>
            <consortium name="The Broad Institute Genomics Platform"/>
            <consortium name="The Broad Institute Genome Sequencing Center for Infectious Disease"/>
            <person name="Wu L."/>
            <person name="Ma J."/>
        </authorList>
    </citation>
    <scope>NUCLEOTIDE SEQUENCE [LARGE SCALE GENOMIC DNA]</scope>
    <source>
        <strain evidence="18 19">JCM 16014</strain>
    </source>
</reference>
<evidence type="ECO:0000256" key="5">
    <source>
        <dbReference type="ARBA" id="ARBA00022801"/>
    </source>
</evidence>
<keyword evidence="10" id="KW-0234">DNA repair</keyword>
<dbReference type="PROSITE" id="PS51217">
    <property type="entry name" value="UVRD_HELICASE_CTER"/>
    <property type="match status" value="1"/>
</dbReference>
<dbReference type="Pfam" id="PF13361">
    <property type="entry name" value="UvrD_C"/>
    <property type="match status" value="1"/>
</dbReference>
<dbReference type="SUPFAM" id="SSF52980">
    <property type="entry name" value="Restriction endonuclease-like"/>
    <property type="match status" value="1"/>
</dbReference>
<keyword evidence="11" id="KW-0413">Isomerase</keyword>
<dbReference type="EMBL" id="BAAAQN010000019">
    <property type="protein sequence ID" value="GAA2032684.1"/>
    <property type="molecule type" value="Genomic_DNA"/>
</dbReference>
<protein>
    <recommendedName>
        <fullName evidence="13">DNA 3'-5' helicase</fullName>
        <ecNumber evidence="13">5.6.2.4</ecNumber>
    </recommendedName>
</protein>
<dbReference type="RefSeq" id="WP_344666781.1">
    <property type="nucleotide sequence ID" value="NZ_BAAAQN010000019.1"/>
</dbReference>
<dbReference type="Proteomes" id="UP001500751">
    <property type="component" value="Unassembled WGS sequence"/>
</dbReference>
<evidence type="ECO:0000256" key="10">
    <source>
        <dbReference type="ARBA" id="ARBA00023204"/>
    </source>
</evidence>
<dbReference type="PROSITE" id="PS51198">
    <property type="entry name" value="UVRD_HELICASE_ATP_BIND"/>
    <property type="match status" value="1"/>
</dbReference>
<dbReference type="InterPro" id="IPR027417">
    <property type="entry name" value="P-loop_NTPase"/>
</dbReference>
<evidence type="ECO:0000256" key="15">
    <source>
        <dbReference type="PROSITE-ProRule" id="PRU00560"/>
    </source>
</evidence>
<evidence type="ECO:0000256" key="11">
    <source>
        <dbReference type="ARBA" id="ARBA00023235"/>
    </source>
</evidence>
<sequence length="1114" mass="122050">MIRDTEDLKALLGVPYTEEQLEAITAPLEPAVIVAGAGSGKTTVMAARVVWLVGTGQVGPHQVLGLTFTNKAAAELAERIRKALRKLEDEELDDPANEAEESVGEPTVSTYHAYADRLIKEHGLRLGLEPSARLLADATRYQLAVTAVRGPKELRYFKGKVADLADKVLALDGELSEHLVSPAELREHEEAFIGQAESFRDPRNGKAKRGYTDFLKAAEIAKQRIELSELVERYRDLKLRRDLIDFGDQMVLGARLAEERPEVGTIEREKYKVVLLDEYQDTSVAQRRMLVGLFGGGHPVTAVGDPCQSIYGWRGASVANLDDFPEHFARADGARSRGYALTENRRSGGRLLEFANVVSEPLRQKHTGVRQLRPSAEKADKGWTRIGLLETAEDEVKWVARMVADAHYRGGIALREIAVLVRKGNQIPPLYEEMHAQGLPVEVVGLSGLVHLPEVADLIAMLDVLDEPIANASLVRLLTGPRWRIGPRDLALLGMRARELVRDPAEYADRTGRDRLAEAVAGSDPTEVVSLSDAIADPGPDLPFSPEARVRFARFASEIRILRRRLSEPVLDVLHRVISATGLDVEVAASPKLVAQRSAETLAAFLGRAADFQDLEGDQSVTAFRAYLRAAERHERGIDASLPSQGDSVKLLTMHKSKGLEWDAVFVPHLAGGGQKPRESWVGSGAVLPYPLRGDAEHLPRLDDSGNTAAFKSFKEQAKEYESWEDLRLEYVTVTRPRYDLVASGHWWGPTQKRRRGPDTWLAGLHEHCQDGHGEVVAWAAEPEPEAVNPSLGAIEARWPVLPDAEAAERRRVGAEMVVGALWRRQAASVPRQGGDADTDTDAGAGADVVSGAVVVDAGAGLPAQRAADQQAADQQAVDQLAADQLAAEAAASAEDRAAMASWDRDLEALLEELRRGTSVQRQAPLPPSMSASQLLRYRTDPAAFRRELARPMPQRPAPSARLGTKFHAWIESLFGQQALFEYEDLPGAADEDIDDEVDLKELQDAFLRTPWAASVPAAVEQPFQVVLAGRVVRGRIDAVYKTADGWEVVDWKTSRGHDADPVQLAVYRLAWAEMRGVAPEAVSAAFVYVRDGQTVRPTDLPGRAELEELFSEG</sequence>
<feature type="domain" description="UvrD-like helicase ATP-binding" evidence="16">
    <location>
        <begin position="14"/>
        <end position="348"/>
    </location>
</feature>
<evidence type="ECO:0000313" key="18">
    <source>
        <dbReference type="EMBL" id="GAA2032684.1"/>
    </source>
</evidence>
<comment type="similarity">
    <text evidence="1">Belongs to the helicase family. UvrD subfamily.</text>
</comment>
<evidence type="ECO:0000256" key="6">
    <source>
        <dbReference type="ARBA" id="ARBA00022806"/>
    </source>
</evidence>
<proteinExistence type="inferred from homology"/>
<comment type="catalytic activity">
    <reaction evidence="12">
        <text>Couples ATP hydrolysis with the unwinding of duplex DNA by translocating in the 3'-5' direction.</text>
        <dbReference type="EC" id="5.6.2.4"/>
    </reaction>
</comment>
<dbReference type="Gene3D" id="1.10.486.10">
    <property type="entry name" value="PCRA, domain 4"/>
    <property type="match status" value="1"/>
</dbReference>
<name>A0ABN2UAX5_9ACTN</name>
<dbReference type="SUPFAM" id="SSF52540">
    <property type="entry name" value="P-loop containing nucleoside triphosphate hydrolases"/>
    <property type="match status" value="1"/>
</dbReference>
<dbReference type="EC" id="5.6.2.4" evidence="13"/>
<dbReference type="InterPro" id="IPR011604">
    <property type="entry name" value="PDDEXK-like_dom_sf"/>
</dbReference>
<keyword evidence="2" id="KW-0540">Nuclease</keyword>
<dbReference type="PANTHER" id="PTHR11070:SF55">
    <property type="entry name" value="DNA 3'-5' HELICASE"/>
    <property type="match status" value="1"/>
</dbReference>
<dbReference type="CDD" id="cd17932">
    <property type="entry name" value="DEXQc_UvrD"/>
    <property type="match status" value="1"/>
</dbReference>
<feature type="binding site" evidence="15">
    <location>
        <begin position="35"/>
        <end position="42"/>
    </location>
    <ligand>
        <name>ATP</name>
        <dbReference type="ChEBI" id="CHEBI:30616"/>
    </ligand>
</feature>
<evidence type="ECO:0000259" key="17">
    <source>
        <dbReference type="PROSITE" id="PS51217"/>
    </source>
</evidence>
<evidence type="ECO:0000256" key="13">
    <source>
        <dbReference type="ARBA" id="ARBA00034808"/>
    </source>
</evidence>
<dbReference type="Gene3D" id="1.10.10.160">
    <property type="match status" value="1"/>
</dbReference>
<dbReference type="Gene3D" id="3.40.50.300">
    <property type="entry name" value="P-loop containing nucleotide triphosphate hydrolases"/>
    <property type="match status" value="3"/>
</dbReference>
<dbReference type="Pfam" id="PF12705">
    <property type="entry name" value="PDDEXK_1"/>
    <property type="match status" value="1"/>
</dbReference>
<evidence type="ECO:0000256" key="14">
    <source>
        <dbReference type="ARBA" id="ARBA00048988"/>
    </source>
</evidence>
<keyword evidence="8 15" id="KW-0067">ATP-binding</keyword>
<dbReference type="Gene3D" id="3.90.320.10">
    <property type="match status" value="1"/>
</dbReference>
<evidence type="ECO:0000259" key="16">
    <source>
        <dbReference type="PROSITE" id="PS51198"/>
    </source>
</evidence>
<evidence type="ECO:0000256" key="7">
    <source>
        <dbReference type="ARBA" id="ARBA00022839"/>
    </source>
</evidence>
<dbReference type="InterPro" id="IPR014017">
    <property type="entry name" value="DNA_helicase_UvrD-like_C"/>
</dbReference>
<dbReference type="InterPro" id="IPR011335">
    <property type="entry name" value="Restrct_endonuc-II-like"/>
</dbReference>
<keyword evidence="3 15" id="KW-0547">Nucleotide-binding</keyword>
<evidence type="ECO:0000256" key="2">
    <source>
        <dbReference type="ARBA" id="ARBA00022722"/>
    </source>
</evidence>
<dbReference type="InterPro" id="IPR014016">
    <property type="entry name" value="UvrD-like_ATP-bd"/>
</dbReference>
<keyword evidence="6 15" id="KW-0347">Helicase</keyword>
<keyword evidence="19" id="KW-1185">Reference proteome</keyword>
<evidence type="ECO:0000256" key="4">
    <source>
        <dbReference type="ARBA" id="ARBA00022763"/>
    </source>
</evidence>
<gene>
    <name evidence="18" type="ORF">GCM10009839_36130</name>
</gene>